<keyword evidence="1" id="KW-1133">Transmembrane helix</keyword>
<dbReference type="InterPro" id="IPR027197">
    <property type="entry name" value="SLC43A3"/>
</dbReference>
<dbReference type="Proteomes" id="UP000824782">
    <property type="component" value="Unassembled WGS sequence"/>
</dbReference>
<protein>
    <submittedName>
        <fullName evidence="2">Uncharacterized protein</fullName>
    </submittedName>
</protein>
<evidence type="ECO:0000313" key="3">
    <source>
        <dbReference type="Proteomes" id="UP000824782"/>
    </source>
</evidence>
<reference evidence="2" key="1">
    <citation type="thesis" date="2020" institute="ProQuest LLC" country="789 East Eisenhower Parkway, Ann Arbor, MI, USA">
        <title>Comparative Genomics and Chromosome Evolution.</title>
        <authorList>
            <person name="Mudd A.B."/>
        </authorList>
    </citation>
    <scope>NUCLEOTIDE SEQUENCE</scope>
    <source>
        <strain evidence="2">237g6f4</strain>
        <tissue evidence="2">Blood</tissue>
    </source>
</reference>
<gene>
    <name evidence="2" type="ORF">GDO81_028295</name>
</gene>
<proteinExistence type="predicted"/>
<dbReference type="EMBL" id="WNYA01006651">
    <property type="protein sequence ID" value="KAG8541754.1"/>
    <property type="molecule type" value="Genomic_DNA"/>
</dbReference>
<keyword evidence="3" id="KW-1185">Reference proteome</keyword>
<comment type="caution">
    <text evidence="2">The sequence shown here is derived from an EMBL/GenBank/DDBJ whole genome shotgun (WGS) entry which is preliminary data.</text>
</comment>
<keyword evidence="1" id="KW-0812">Transmembrane</keyword>
<organism evidence="2 3">
    <name type="scientific">Engystomops pustulosus</name>
    <name type="common">Tungara frog</name>
    <name type="synonym">Physalaemus pustulosus</name>
    <dbReference type="NCBI Taxonomy" id="76066"/>
    <lineage>
        <taxon>Eukaryota</taxon>
        <taxon>Metazoa</taxon>
        <taxon>Chordata</taxon>
        <taxon>Craniata</taxon>
        <taxon>Vertebrata</taxon>
        <taxon>Euteleostomi</taxon>
        <taxon>Amphibia</taxon>
        <taxon>Batrachia</taxon>
        <taxon>Anura</taxon>
        <taxon>Neobatrachia</taxon>
        <taxon>Hyloidea</taxon>
        <taxon>Leptodactylidae</taxon>
        <taxon>Leiuperinae</taxon>
        <taxon>Engystomops</taxon>
    </lineage>
</organism>
<sequence length="58" mass="6420">MRCQYVLTLFTGLIECICFAGVTFGWASLVFVLKKENYFDDLCEGTGNLTTNATTSGR</sequence>
<feature type="transmembrane region" description="Helical" evidence="1">
    <location>
        <begin position="6"/>
        <end position="33"/>
    </location>
</feature>
<accession>A0AAV6Z2Y2</accession>
<dbReference type="PANTHER" id="PTHR20765">
    <property type="entry name" value="SOLUTE CARRIER FAMILY 43 MEMBER 3-RELATED"/>
    <property type="match status" value="1"/>
</dbReference>
<evidence type="ECO:0000256" key="1">
    <source>
        <dbReference type="SAM" id="Phobius"/>
    </source>
</evidence>
<keyword evidence="1" id="KW-0472">Membrane</keyword>
<evidence type="ECO:0000313" key="2">
    <source>
        <dbReference type="EMBL" id="KAG8541754.1"/>
    </source>
</evidence>
<dbReference type="AlphaFoldDB" id="A0AAV6Z2Y2"/>
<dbReference type="EMBL" id="WNYA01006651">
    <property type="protein sequence ID" value="KAG8541755.1"/>
    <property type="molecule type" value="Genomic_DNA"/>
</dbReference>
<dbReference type="PANTHER" id="PTHR20765:SF1">
    <property type="entry name" value="EQUILIBRATIVE NUCLEOBASE TRANSPORTER 1"/>
    <property type="match status" value="1"/>
</dbReference>
<name>A0AAV6Z2Y2_ENGPU</name>